<dbReference type="Gene3D" id="2.60.40.1120">
    <property type="entry name" value="Carboxypeptidase-like, regulatory domain"/>
    <property type="match status" value="1"/>
</dbReference>
<sequence>MSLFIKLFELLCHIGKHRAAPFLAGHRSFYRKVNGVFFLFILSTLQVSAVVIELWAQPVDLSLKEASLESTLKEITKQSGYIFWYEEGLLKNSNKVTLRGRDMDVKQVLEQIFEKQPLTYEIVGNTVVLKKKEAVYVDPAAGRRVQENIRVSGEVTDTAGMKLPSVSVFVKGKSNLGTTTDLNGKYVLDVPENAILVFSMVGYETAEIAVSGRINIDVVLSPSASQLDDVVVVGFGRQKRTDMIGSVVSVKPEQLKVPSSNLTTALAGRVAGMIAFQRSGEPGMDNADFFIRGVTTFGYKVDPLILIDNVEVTTTDLARLQVDDIADFSIMKDATATAVYGARGANGVILITTKEGKEGPANISLRVENSVSTPTRNVELADPVTYMKMANEAILTRDPLGFLPFSQRKIERTAAGGNPLEYPATDWRQALLKDYTMNQRVNLSVNGGGKVARYFVSGALNQDNGVLKVDRRSNFNNNIDLKTYSLRSNVNINLSKTTELIVRLSGSFDDYTGPIDGGTKVYRDIMRTSPVLFAPYYPAEGEYSWVKHIMFGNFGTGGYLNPYADMVKGYREYSRSMTLAQLELKQNLSFLTEGLAFRALANTTRNAYFSVGRQYNPFYYEFRGESPLSPGTYTYYLINENQGTEYLDYNEGEKTVSSVFYMEAALSYNRTFNDKHALSGMLVNIMRNQLNGNAGDLQLSLPFRNLGVSGRFTYAYDSRYYAEFNFGFNGSERFYKTNRFGFFPSFGLAWSVSNEKFWEDLKPVVSNLRIRGTYGLVGNDAIGSPSDRFFYLSNVNMNSSDRSHAFGRERGNSKNGISITRYSNPDITWETGYKTNIALELGLLDKLQLTADYFNEHRKNILMVRSDIPTTMGLSADISANLGEAWGEGVDLSANFSHSFSQHLWMQSMANFTYATSKYKVYEEPLYDEHWLTRVGYPISVRRGYIAERLFVDDDEVANSPQQHFGEVRGGDIKYMDINGDGQITELDQVPMGYPQTPEINYGFGVSVGYKSFDISVFFQGLARESFWIDPQATAPFRRYTYSGESFPEEAILQNQVLKAYADSYWSEENRNVYALWPRLSPEGGNTNNEQNSTWFMRDGTFLRLKQLEMGYSLPKHLISKIHAQRLRVYLNGTNLLTWSKFKLWDVEMAGNGLGYPIQRVFNIGIQLSF</sequence>
<dbReference type="EMBL" id="FOLL01000014">
    <property type="protein sequence ID" value="SFC55020.1"/>
    <property type="molecule type" value="Genomic_DNA"/>
</dbReference>
<dbReference type="InterPro" id="IPR012910">
    <property type="entry name" value="Plug_dom"/>
</dbReference>
<dbReference type="AlphaFoldDB" id="A0A1I1KBU6"/>
<organism evidence="7 8">
    <name type="scientific">Parapedobacter composti</name>
    <dbReference type="NCBI Taxonomy" id="623281"/>
    <lineage>
        <taxon>Bacteria</taxon>
        <taxon>Pseudomonadati</taxon>
        <taxon>Bacteroidota</taxon>
        <taxon>Sphingobacteriia</taxon>
        <taxon>Sphingobacteriales</taxon>
        <taxon>Sphingobacteriaceae</taxon>
        <taxon>Parapedobacter</taxon>
    </lineage>
</organism>
<dbReference type="InterPro" id="IPR037066">
    <property type="entry name" value="Plug_dom_sf"/>
</dbReference>
<evidence type="ECO:0000256" key="2">
    <source>
        <dbReference type="ARBA" id="ARBA00023136"/>
    </source>
</evidence>
<evidence type="ECO:0000259" key="6">
    <source>
        <dbReference type="Pfam" id="PF07715"/>
    </source>
</evidence>
<keyword evidence="2 4" id="KW-0472">Membrane</keyword>
<name>A0A1I1KBU6_9SPHI</name>
<gene>
    <name evidence="7" type="ORF">SAMN05421747_11455</name>
</gene>
<dbReference type="PROSITE" id="PS52016">
    <property type="entry name" value="TONB_DEPENDENT_REC_3"/>
    <property type="match status" value="1"/>
</dbReference>
<keyword evidence="8" id="KW-1185">Reference proteome</keyword>
<dbReference type="Gene3D" id="3.55.50.30">
    <property type="match status" value="1"/>
</dbReference>
<dbReference type="STRING" id="623281.SAMN05421747_11455"/>
<keyword evidence="4" id="KW-0812">Transmembrane</keyword>
<dbReference type="SUPFAM" id="SSF49464">
    <property type="entry name" value="Carboxypeptidase regulatory domain-like"/>
    <property type="match status" value="1"/>
</dbReference>
<protein>
    <submittedName>
        <fullName evidence="7">TonB-linked outer membrane protein, SusC/RagA family</fullName>
    </submittedName>
</protein>
<proteinExistence type="inferred from homology"/>
<evidence type="ECO:0000256" key="3">
    <source>
        <dbReference type="ARBA" id="ARBA00023237"/>
    </source>
</evidence>
<dbReference type="NCBIfam" id="TIGR04057">
    <property type="entry name" value="SusC_RagA_signa"/>
    <property type="match status" value="1"/>
</dbReference>
<dbReference type="Pfam" id="PF07660">
    <property type="entry name" value="STN"/>
    <property type="match status" value="1"/>
</dbReference>
<comment type="subcellular location">
    <subcellularLocation>
        <location evidence="4">Cell outer membrane</location>
        <topology evidence="4">Multi-pass membrane protein</topology>
    </subcellularLocation>
</comment>
<evidence type="ECO:0000256" key="1">
    <source>
        <dbReference type="ARBA" id="ARBA00022448"/>
    </source>
</evidence>
<dbReference type="Pfam" id="PF07715">
    <property type="entry name" value="Plug"/>
    <property type="match status" value="1"/>
</dbReference>
<feature type="domain" description="TonB-dependent receptor plug" evidence="6">
    <location>
        <begin position="242"/>
        <end position="348"/>
    </location>
</feature>
<dbReference type="SUPFAM" id="SSF56935">
    <property type="entry name" value="Porins"/>
    <property type="match status" value="1"/>
</dbReference>
<accession>A0A1I1KBU6</accession>
<feature type="domain" description="Secretin/TonB short N-terminal" evidence="5">
    <location>
        <begin position="85"/>
        <end position="132"/>
    </location>
</feature>
<dbReference type="NCBIfam" id="TIGR04056">
    <property type="entry name" value="OMP_RagA_SusC"/>
    <property type="match status" value="1"/>
</dbReference>
<evidence type="ECO:0000259" key="5">
    <source>
        <dbReference type="Pfam" id="PF07660"/>
    </source>
</evidence>
<evidence type="ECO:0000256" key="4">
    <source>
        <dbReference type="PROSITE-ProRule" id="PRU01360"/>
    </source>
</evidence>
<keyword evidence="3 4" id="KW-0998">Cell outer membrane</keyword>
<dbReference type="InterPro" id="IPR023997">
    <property type="entry name" value="TonB-dep_OMP_SusC/RagA_CS"/>
</dbReference>
<dbReference type="Pfam" id="PF13715">
    <property type="entry name" value="CarbopepD_reg_2"/>
    <property type="match status" value="1"/>
</dbReference>
<dbReference type="InterPro" id="IPR011662">
    <property type="entry name" value="Secretin/TonB_short_N"/>
</dbReference>
<dbReference type="Gene3D" id="2.170.130.10">
    <property type="entry name" value="TonB-dependent receptor, plug domain"/>
    <property type="match status" value="1"/>
</dbReference>
<dbReference type="OrthoDB" id="721000at2"/>
<comment type="similarity">
    <text evidence="4">Belongs to the TonB-dependent receptor family.</text>
</comment>
<evidence type="ECO:0000313" key="8">
    <source>
        <dbReference type="Proteomes" id="UP000199577"/>
    </source>
</evidence>
<reference evidence="7 8" key="1">
    <citation type="submission" date="2016-10" db="EMBL/GenBank/DDBJ databases">
        <authorList>
            <person name="de Groot N.N."/>
        </authorList>
    </citation>
    <scope>NUCLEOTIDE SEQUENCE [LARGE SCALE GENOMIC DNA]</scope>
    <source>
        <strain evidence="7 8">DSM 22900</strain>
    </source>
</reference>
<keyword evidence="1 4" id="KW-0813">Transport</keyword>
<dbReference type="InterPro" id="IPR023996">
    <property type="entry name" value="TonB-dep_OMP_SusC/RagA"/>
</dbReference>
<dbReference type="GO" id="GO:0009279">
    <property type="term" value="C:cell outer membrane"/>
    <property type="evidence" value="ECO:0007669"/>
    <property type="project" value="UniProtKB-SubCell"/>
</dbReference>
<dbReference type="InterPro" id="IPR008969">
    <property type="entry name" value="CarboxyPept-like_regulatory"/>
</dbReference>
<keyword evidence="4" id="KW-1134">Transmembrane beta strand</keyword>
<evidence type="ECO:0000313" key="7">
    <source>
        <dbReference type="EMBL" id="SFC55020.1"/>
    </source>
</evidence>
<dbReference type="InterPro" id="IPR039426">
    <property type="entry name" value="TonB-dep_rcpt-like"/>
</dbReference>
<dbReference type="FunFam" id="2.170.130.10:FF:000003">
    <property type="entry name" value="SusC/RagA family TonB-linked outer membrane protein"/>
    <property type="match status" value="1"/>
</dbReference>
<dbReference type="Proteomes" id="UP000199577">
    <property type="component" value="Unassembled WGS sequence"/>
</dbReference>